<dbReference type="SUPFAM" id="SSF50494">
    <property type="entry name" value="Trypsin-like serine proteases"/>
    <property type="match status" value="1"/>
</dbReference>
<protein>
    <recommendedName>
        <fullName evidence="2">Peptidase S1 domain-containing protein</fullName>
    </recommendedName>
</protein>
<dbReference type="InterPro" id="IPR043504">
    <property type="entry name" value="Peptidase_S1_PA_chymotrypsin"/>
</dbReference>
<dbReference type="Gene3D" id="2.40.10.10">
    <property type="entry name" value="Trypsin-like serine proteases"/>
    <property type="match status" value="1"/>
</dbReference>
<dbReference type="InterPro" id="IPR009003">
    <property type="entry name" value="Peptidase_S1_PA"/>
</dbReference>
<keyword evidence="1" id="KW-1133">Transmembrane helix</keyword>
<evidence type="ECO:0000259" key="2">
    <source>
        <dbReference type="PROSITE" id="PS50240"/>
    </source>
</evidence>
<dbReference type="InterPro" id="IPR033116">
    <property type="entry name" value="TRYPSIN_SER"/>
</dbReference>
<name>A0ABV2AJD6_9EUKA</name>
<dbReference type="PROSITE" id="PS00135">
    <property type="entry name" value="TRYPSIN_SER"/>
    <property type="match status" value="1"/>
</dbReference>
<feature type="domain" description="Peptidase S1" evidence="2">
    <location>
        <begin position="1"/>
        <end position="139"/>
    </location>
</feature>
<feature type="transmembrane region" description="Helical" evidence="1">
    <location>
        <begin position="157"/>
        <end position="184"/>
    </location>
</feature>
<dbReference type="Pfam" id="PF00089">
    <property type="entry name" value="Trypsin"/>
    <property type="match status" value="1"/>
</dbReference>
<proteinExistence type="predicted"/>
<evidence type="ECO:0000256" key="1">
    <source>
        <dbReference type="SAM" id="Phobius"/>
    </source>
</evidence>
<evidence type="ECO:0000313" key="3">
    <source>
        <dbReference type="EMBL" id="MES1919781.1"/>
    </source>
</evidence>
<organism evidence="3 4">
    <name type="scientific">Bonamia ostreae</name>
    <dbReference type="NCBI Taxonomy" id="126728"/>
    <lineage>
        <taxon>Eukaryota</taxon>
        <taxon>Sar</taxon>
        <taxon>Rhizaria</taxon>
        <taxon>Endomyxa</taxon>
        <taxon>Ascetosporea</taxon>
        <taxon>Haplosporida</taxon>
        <taxon>Bonamia</taxon>
    </lineage>
</organism>
<sequence>MVIFQILKDEKSLNFDVSLLQTEKSLNSLEILSLNSKLNYENLKMAGWGSTKTSFMFSEKLKIFDAQIDQICPNLLFSLSCLKIKGDFNPCHGDSGSPIYNSDNQIIGIVSHGFSCDNSSPVVFVKTAEIANFIAENAPTAQWDDFPRDLDCSFDLYWIYACTFLILVVLLLVGLFSFICRAIFTNN</sequence>
<keyword evidence="4" id="KW-1185">Reference proteome</keyword>
<dbReference type="Proteomes" id="UP001439008">
    <property type="component" value="Unassembled WGS sequence"/>
</dbReference>
<accession>A0ABV2AJD6</accession>
<reference evidence="3 4" key="1">
    <citation type="journal article" date="2024" name="BMC Biol.">
        <title>Comparative genomics of Ascetosporea gives new insight into the evolutionary basis for animal parasitism in Rhizaria.</title>
        <authorList>
            <person name="Hiltunen Thoren M."/>
            <person name="Onut-Brannstrom I."/>
            <person name="Alfjorden A."/>
            <person name="Peckova H."/>
            <person name="Swords F."/>
            <person name="Hooper C."/>
            <person name="Holzer A.S."/>
            <person name="Bass D."/>
            <person name="Burki F."/>
        </authorList>
    </citation>
    <scope>NUCLEOTIDE SEQUENCE [LARGE SCALE GENOMIC DNA]</scope>
    <source>
        <strain evidence="3">20-A016</strain>
    </source>
</reference>
<dbReference type="InterPro" id="IPR001254">
    <property type="entry name" value="Trypsin_dom"/>
</dbReference>
<gene>
    <name evidence="3" type="ORF">MHBO_005295</name>
</gene>
<keyword evidence="1" id="KW-0472">Membrane</keyword>
<evidence type="ECO:0000313" key="4">
    <source>
        <dbReference type="Proteomes" id="UP001439008"/>
    </source>
</evidence>
<dbReference type="PROSITE" id="PS50240">
    <property type="entry name" value="TRYPSIN_DOM"/>
    <property type="match status" value="1"/>
</dbReference>
<keyword evidence="1" id="KW-0812">Transmembrane</keyword>
<dbReference type="EMBL" id="JBDODL010000398">
    <property type="protein sequence ID" value="MES1919781.1"/>
    <property type="molecule type" value="Genomic_DNA"/>
</dbReference>
<comment type="caution">
    <text evidence="3">The sequence shown here is derived from an EMBL/GenBank/DDBJ whole genome shotgun (WGS) entry which is preliminary data.</text>
</comment>